<dbReference type="EMBL" id="KT201085">
    <property type="protein sequence ID" value="ALS56023.1"/>
    <property type="molecule type" value="Genomic_DNA"/>
</dbReference>
<reference evidence="14" key="1">
    <citation type="journal article" date="2016" name="ISME J.">
        <title>Functional metagenomic screen reveals new and diverse microbial rhodopsins.</title>
        <authorList>
            <person name="Pushkarev A."/>
            <person name="Beja O."/>
        </authorList>
    </citation>
    <scope>NUCLEOTIDE SEQUENCE</scope>
</reference>
<dbReference type="GO" id="GO:0005524">
    <property type="term" value="F:ATP binding"/>
    <property type="evidence" value="ECO:0007669"/>
    <property type="project" value="UniProtKB-UniRule"/>
</dbReference>
<keyword evidence="4 10" id="KW-0808">Transferase</keyword>
<evidence type="ECO:0000256" key="4">
    <source>
        <dbReference type="ARBA" id="ARBA00022679"/>
    </source>
</evidence>
<comment type="cofactor">
    <cofactor evidence="1 10">
        <name>Mg(2+)</name>
        <dbReference type="ChEBI" id="CHEBI:18420"/>
    </cofactor>
</comment>
<evidence type="ECO:0000256" key="2">
    <source>
        <dbReference type="ARBA" id="ARBA00003213"/>
    </source>
</evidence>
<dbReference type="GO" id="GO:0006400">
    <property type="term" value="P:tRNA modification"/>
    <property type="evidence" value="ECO:0007669"/>
    <property type="project" value="TreeGrafter"/>
</dbReference>
<feature type="site" description="Interaction with substrate tRNA" evidence="10">
    <location>
        <position position="104"/>
    </location>
</feature>
<evidence type="ECO:0000256" key="7">
    <source>
        <dbReference type="ARBA" id="ARBA00022840"/>
    </source>
</evidence>
<comment type="subunit">
    <text evidence="10">Monomer.</text>
</comment>
<dbReference type="EC" id="2.5.1.75" evidence="10"/>
<evidence type="ECO:0000256" key="8">
    <source>
        <dbReference type="ARBA" id="ARBA00022842"/>
    </source>
</evidence>
<evidence type="ECO:0000256" key="9">
    <source>
        <dbReference type="ARBA" id="ARBA00049563"/>
    </source>
</evidence>
<evidence type="ECO:0000256" key="12">
    <source>
        <dbReference type="RuleBase" id="RU003784"/>
    </source>
</evidence>
<name>A0A0U2N5Z5_9BACT</name>
<dbReference type="InterPro" id="IPR027417">
    <property type="entry name" value="P-loop_NTPase"/>
</dbReference>
<feature type="region of interest" description="Interaction with substrate tRNA" evidence="10">
    <location>
        <begin position="38"/>
        <end position="41"/>
    </location>
</feature>
<sequence>MLANSRPILVITGPTGIGKTDLSIALSEQFPIRLLSADSVMVYQHLNIGSAKPTAEELSRSPHELIDLVPPEHSFDAGQFVTHATEAIKRAWDRNLVPCLVGGTIMYLKSLLDGLDPLPSSEPTIRERIRKKAELEGWPSVHAWLESLDSYAAQMIHPNHSSRIERALEVRLITGDSIHSFWSERGADQLIAGHPIEIAILTLMPSNREQLRGRLDRRFDAMLTDGLEAEVRSLRGRPELSPSCTSMRSVGYRQMWQFLDGSISKDEMKDRAKAATRQLAKRQMTWLRSWRADAKTIIEVADSLPIDKAKNWLSGELDRVL</sequence>
<gene>
    <name evidence="10" type="primary">miaA</name>
</gene>
<dbReference type="PANTHER" id="PTHR11088:SF60">
    <property type="entry name" value="TRNA DIMETHYLALLYLTRANSFERASE"/>
    <property type="match status" value="1"/>
</dbReference>
<accession>A0A0U2N5Z5</accession>
<dbReference type="Pfam" id="PF01715">
    <property type="entry name" value="IPPT"/>
    <property type="match status" value="1"/>
</dbReference>
<evidence type="ECO:0000256" key="5">
    <source>
        <dbReference type="ARBA" id="ARBA00022694"/>
    </source>
</evidence>
<keyword evidence="6 10" id="KW-0547">Nucleotide-binding</keyword>
<evidence type="ECO:0000256" key="3">
    <source>
        <dbReference type="ARBA" id="ARBA00005842"/>
    </source>
</evidence>
<evidence type="ECO:0000256" key="13">
    <source>
        <dbReference type="RuleBase" id="RU003785"/>
    </source>
</evidence>
<comment type="caution">
    <text evidence="10">Lacks conserved residue(s) required for the propagation of feature annotation.</text>
</comment>
<feature type="site" description="Interaction with substrate tRNA" evidence="10">
    <location>
        <position position="126"/>
    </location>
</feature>
<comment type="function">
    <text evidence="2 10 12">Catalyzes the transfer of a dimethylallyl group onto the adenine at position 37 in tRNAs that read codons beginning with uridine, leading to the formation of N6-(dimethylallyl)adenosine (i(6)A).</text>
</comment>
<feature type="binding site" evidence="10">
    <location>
        <begin position="15"/>
        <end position="20"/>
    </location>
    <ligand>
        <name>substrate</name>
    </ligand>
</feature>
<protein>
    <recommendedName>
        <fullName evidence="10">tRNA dimethylallyltransferase</fullName>
        <ecNumber evidence="10">2.5.1.75</ecNumber>
    </recommendedName>
    <alternativeName>
        <fullName evidence="10">Dimethylallyl diphosphate:tRNA dimethylallyltransferase</fullName>
        <shortName evidence="10">DMAPP:tRNA dimethylallyltransferase</shortName>
        <shortName evidence="10">DMATase</shortName>
    </alternativeName>
    <alternativeName>
        <fullName evidence="10">Isopentenyl-diphosphate:tRNA isopentenyltransferase</fullName>
        <shortName evidence="10">IPP transferase</shortName>
        <shortName evidence="10">IPPT</shortName>
        <shortName evidence="10">IPTase</shortName>
    </alternativeName>
</protein>
<dbReference type="SUPFAM" id="SSF52540">
    <property type="entry name" value="P-loop containing nucleoside triphosphate hydrolases"/>
    <property type="match status" value="1"/>
</dbReference>
<keyword evidence="8 10" id="KW-0460">Magnesium</keyword>
<dbReference type="GO" id="GO:0052381">
    <property type="term" value="F:tRNA dimethylallyltransferase activity"/>
    <property type="evidence" value="ECO:0007669"/>
    <property type="project" value="UniProtKB-UniRule"/>
</dbReference>
<keyword evidence="5 10" id="KW-0819">tRNA processing</keyword>
<feature type="binding site" evidence="10">
    <location>
        <begin position="13"/>
        <end position="20"/>
    </location>
    <ligand>
        <name>ATP</name>
        <dbReference type="ChEBI" id="CHEBI:30616"/>
    </ligand>
</feature>
<keyword evidence="7 10" id="KW-0067">ATP-binding</keyword>
<evidence type="ECO:0000256" key="10">
    <source>
        <dbReference type="HAMAP-Rule" id="MF_00185"/>
    </source>
</evidence>
<evidence type="ECO:0000313" key="14">
    <source>
        <dbReference type="EMBL" id="ALS56023.1"/>
    </source>
</evidence>
<comment type="similarity">
    <text evidence="3 10 13">Belongs to the IPP transferase family.</text>
</comment>
<dbReference type="InterPro" id="IPR018022">
    <property type="entry name" value="IPT"/>
</dbReference>
<dbReference type="AlphaFoldDB" id="A0A0U2N5Z5"/>
<dbReference type="HAMAP" id="MF_00185">
    <property type="entry name" value="IPP_trans"/>
    <property type="match status" value="1"/>
</dbReference>
<evidence type="ECO:0000256" key="11">
    <source>
        <dbReference type="RuleBase" id="RU003783"/>
    </source>
</evidence>
<dbReference type="Gene3D" id="3.40.50.300">
    <property type="entry name" value="P-loop containing nucleotide triphosphate hydrolases"/>
    <property type="match status" value="1"/>
</dbReference>
<dbReference type="PANTHER" id="PTHR11088">
    <property type="entry name" value="TRNA DIMETHYLALLYLTRANSFERASE"/>
    <property type="match status" value="1"/>
</dbReference>
<dbReference type="Gene3D" id="1.10.20.140">
    <property type="match status" value="1"/>
</dbReference>
<organism evidence="14">
    <name type="scientific">uncultured bacterium EIL107F05</name>
    <dbReference type="NCBI Taxonomy" id="1768198"/>
    <lineage>
        <taxon>Bacteria</taxon>
        <taxon>environmental samples</taxon>
    </lineage>
</organism>
<evidence type="ECO:0000256" key="6">
    <source>
        <dbReference type="ARBA" id="ARBA00022741"/>
    </source>
</evidence>
<evidence type="ECO:0000256" key="1">
    <source>
        <dbReference type="ARBA" id="ARBA00001946"/>
    </source>
</evidence>
<dbReference type="InterPro" id="IPR039657">
    <property type="entry name" value="Dimethylallyltransferase"/>
</dbReference>
<dbReference type="NCBIfam" id="TIGR00174">
    <property type="entry name" value="miaA"/>
    <property type="match status" value="1"/>
</dbReference>
<comment type="catalytic activity">
    <reaction evidence="9 10 11">
        <text>adenosine(37) in tRNA + dimethylallyl diphosphate = N(6)-dimethylallyladenosine(37) in tRNA + diphosphate</text>
        <dbReference type="Rhea" id="RHEA:26482"/>
        <dbReference type="Rhea" id="RHEA-COMP:10162"/>
        <dbReference type="Rhea" id="RHEA-COMP:10375"/>
        <dbReference type="ChEBI" id="CHEBI:33019"/>
        <dbReference type="ChEBI" id="CHEBI:57623"/>
        <dbReference type="ChEBI" id="CHEBI:74411"/>
        <dbReference type="ChEBI" id="CHEBI:74415"/>
        <dbReference type="EC" id="2.5.1.75"/>
    </reaction>
</comment>
<proteinExistence type="inferred from homology"/>